<protein>
    <recommendedName>
        <fullName evidence="9">Sec-independent protein translocase protein TatB</fullName>
    </recommendedName>
</protein>
<dbReference type="HAMAP" id="MF_00237">
    <property type="entry name" value="TatB"/>
    <property type="match status" value="1"/>
</dbReference>
<evidence type="ECO:0000256" key="10">
    <source>
        <dbReference type="SAM" id="MobiDB-lite"/>
    </source>
</evidence>
<evidence type="ECO:0000256" key="5">
    <source>
        <dbReference type="ARBA" id="ARBA00022927"/>
    </source>
</evidence>
<evidence type="ECO:0000313" key="12">
    <source>
        <dbReference type="Proteomes" id="UP000245073"/>
    </source>
</evidence>
<evidence type="ECO:0000256" key="3">
    <source>
        <dbReference type="ARBA" id="ARBA00022475"/>
    </source>
</evidence>
<gene>
    <name evidence="9 11" type="primary">tatB</name>
    <name evidence="11" type="ORF">DDF67_00755</name>
</gene>
<keyword evidence="4 9" id="KW-0812">Transmembrane</keyword>
<dbReference type="EMBL" id="QDKQ01000009">
    <property type="protein sequence ID" value="PVM94042.1"/>
    <property type="molecule type" value="Genomic_DNA"/>
</dbReference>
<evidence type="ECO:0000256" key="4">
    <source>
        <dbReference type="ARBA" id="ARBA00022692"/>
    </source>
</evidence>
<dbReference type="GO" id="GO:0008320">
    <property type="term" value="F:protein transmembrane transporter activity"/>
    <property type="evidence" value="ECO:0007669"/>
    <property type="project" value="UniProtKB-UniRule"/>
</dbReference>
<proteinExistence type="inferred from homology"/>
<dbReference type="OrthoDB" id="7206969at2"/>
<evidence type="ECO:0000313" key="11">
    <source>
        <dbReference type="EMBL" id="PVM94042.1"/>
    </source>
</evidence>
<comment type="subunit">
    <text evidence="9">The Tat system comprises two distinct complexes: a TatABC complex, containing multiple copies of TatA, TatB and TatC subunits, and a separate TatA complex, containing only TatA subunits. Substrates initially bind to the TatABC complex, which probably triggers association of the separate TatA complex to form the active translocon.</text>
</comment>
<comment type="similarity">
    <text evidence="9">Belongs to the TatB family.</text>
</comment>
<dbReference type="PANTHER" id="PTHR33162">
    <property type="entry name" value="SEC-INDEPENDENT PROTEIN TRANSLOCASE PROTEIN TATA, CHLOROPLASTIC"/>
    <property type="match status" value="1"/>
</dbReference>
<dbReference type="InterPro" id="IPR003369">
    <property type="entry name" value="TatA/B/E"/>
</dbReference>
<keyword evidence="7 9" id="KW-0811">Translocation</keyword>
<sequence length="204" mass="21456">MLPDIGGAELLVIAAVALIVVGPKDLPVLLRKLGQFVGKIRGMANEFRASFDEMARQSELDELRREVEAMRAGQYANPVQTAVDEAKDASVDQVFADIDASLNNGSVQAHPYAAHNPEPVEEPQTDAAATLQPPVKPARKRAPKAAAEPTVEVVAKKPRAKAASKDVGVPPKPKAASADVDAPAAKPVRKRTAKTAASSSDIVS</sequence>
<comment type="subcellular location">
    <subcellularLocation>
        <location evidence="9">Cell membrane</location>
        <topology evidence="9">Single-pass membrane protein</topology>
    </subcellularLocation>
    <subcellularLocation>
        <location evidence="1">Membrane</location>
        <topology evidence="1">Single-pass membrane protein</topology>
    </subcellularLocation>
</comment>
<dbReference type="Pfam" id="PF02416">
    <property type="entry name" value="TatA_B_E"/>
    <property type="match status" value="1"/>
</dbReference>
<accession>A0A2T9KDL9</accession>
<feature type="compositionally biased region" description="Polar residues" evidence="10">
    <location>
        <begin position="195"/>
        <end position="204"/>
    </location>
</feature>
<dbReference type="Proteomes" id="UP000245073">
    <property type="component" value="Unassembled WGS sequence"/>
</dbReference>
<dbReference type="AlphaFoldDB" id="A0A2T9KDL9"/>
<dbReference type="InterPro" id="IPR018448">
    <property type="entry name" value="TatB"/>
</dbReference>
<keyword evidence="8 9" id="KW-0472">Membrane</keyword>
<dbReference type="NCBIfam" id="TIGR01410">
    <property type="entry name" value="tatB"/>
    <property type="match status" value="1"/>
</dbReference>
<feature type="compositionally biased region" description="Low complexity" evidence="10">
    <location>
        <begin position="174"/>
        <end position="186"/>
    </location>
</feature>
<reference evidence="11 12" key="1">
    <citation type="submission" date="2018-04" db="EMBL/GenBank/DDBJ databases">
        <title>The genome sequence of Caulobacter sp. 744.</title>
        <authorList>
            <person name="Gao J."/>
            <person name="Sun J."/>
        </authorList>
    </citation>
    <scope>NUCLEOTIDE SEQUENCE [LARGE SCALE GENOMIC DNA]</scope>
    <source>
        <strain evidence="11 12">774</strain>
    </source>
</reference>
<evidence type="ECO:0000256" key="6">
    <source>
        <dbReference type="ARBA" id="ARBA00022989"/>
    </source>
</evidence>
<keyword evidence="5 9" id="KW-0653">Protein transport</keyword>
<comment type="function">
    <text evidence="9">Part of the twin-arginine translocation (Tat) system that transports large folded proteins containing a characteristic twin-arginine motif in their signal peptide across membranes. Together with TatC, TatB is part of a receptor directly interacting with Tat signal peptides. TatB may form an oligomeric binding site that transiently accommodates folded Tat precursor proteins before their translocation.</text>
</comment>
<dbReference type="PANTHER" id="PTHR33162:SF1">
    <property type="entry name" value="SEC-INDEPENDENT PROTEIN TRANSLOCASE PROTEIN TATA, CHLOROPLASTIC"/>
    <property type="match status" value="1"/>
</dbReference>
<evidence type="ECO:0000256" key="2">
    <source>
        <dbReference type="ARBA" id="ARBA00022448"/>
    </source>
</evidence>
<feature type="region of interest" description="Disordered" evidence="10">
    <location>
        <begin position="108"/>
        <end position="204"/>
    </location>
</feature>
<evidence type="ECO:0000256" key="8">
    <source>
        <dbReference type="ARBA" id="ARBA00023136"/>
    </source>
</evidence>
<keyword evidence="3 9" id="KW-1003">Cell membrane</keyword>
<keyword evidence="6 9" id="KW-1133">Transmembrane helix</keyword>
<dbReference type="PRINTS" id="PR01506">
    <property type="entry name" value="TATBPROTEIN"/>
</dbReference>
<evidence type="ECO:0000256" key="1">
    <source>
        <dbReference type="ARBA" id="ARBA00004167"/>
    </source>
</evidence>
<dbReference type="GO" id="GO:0043953">
    <property type="term" value="P:protein transport by the Tat complex"/>
    <property type="evidence" value="ECO:0007669"/>
    <property type="project" value="UniProtKB-UniRule"/>
</dbReference>
<organism evidence="11 12">
    <name type="scientific">Caulobacter endophyticus</name>
    <dbReference type="NCBI Taxonomy" id="2172652"/>
    <lineage>
        <taxon>Bacteria</taxon>
        <taxon>Pseudomonadati</taxon>
        <taxon>Pseudomonadota</taxon>
        <taxon>Alphaproteobacteria</taxon>
        <taxon>Caulobacterales</taxon>
        <taxon>Caulobacteraceae</taxon>
        <taxon>Caulobacter</taxon>
    </lineage>
</organism>
<name>A0A2T9KDL9_9CAUL</name>
<dbReference type="RefSeq" id="WP_109099072.1">
    <property type="nucleotide sequence ID" value="NZ_QDKQ01000009.1"/>
</dbReference>
<comment type="caution">
    <text evidence="11">The sequence shown here is derived from an EMBL/GenBank/DDBJ whole genome shotgun (WGS) entry which is preliminary data.</text>
</comment>
<evidence type="ECO:0000256" key="9">
    <source>
        <dbReference type="HAMAP-Rule" id="MF_00237"/>
    </source>
</evidence>
<keyword evidence="12" id="KW-1185">Reference proteome</keyword>
<dbReference type="Gene3D" id="1.20.5.3310">
    <property type="match status" value="1"/>
</dbReference>
<dbReference type="GO" id="GO:0033281">
    <property type="term" value="C:TAT protein transport complex"/>
    <property type="evidence" value="ECO:0007669"/>
    <property type="project" value="UniProtKB-UniRule"/>
</dbReference>
<keyword evidence="2 9" id="KW-0813">Transport</keyword>
<evidence type="ECO:0000256" key="7">
    <source>
        <dbReference type="ARBA" id="ARBA00023010"/>
    </source>
</evidence>